<feature type="compositionally biased region" description="Basic and acidic residues" evidence="1">
    <location>
        <begin position="95"/>
        <end position="143"/>
    </location>
</feature>
<feature type="compositionally biased region" description="Low complexity" evidence="1">
    <location>
        <begin position="155"/>
        <end position="166"/>
    </location>
</feature>
<dbReference type="EMBL" id="KM377835">
    <property type="protein sequence ID" value="AIT51839.1"/>
    <property type="molecule type" value="mRNA"/>
</dbReference>
<protein>
    <submittedName>
        <fullName evidence="2">Early dehydration-responsive 1</fullName>
    </submittedName>
</protein>
<organism evidence="2">
    <name type="scientific">Lindernia subracemosa</name>
    <dbReference type="NCBI Taxonomy" id="303139"/>
    <lineage>
        <taxon>Eukaryota</taxon>
        <taxon>Viridiplantae</taxon>
        <taxon>Streptophyta</taxon>
        <taxon>Embryophyta</taxon>
        <taxon>Tracheophyta</taxon>
        <taxon>Spermatophyta</taxon>
        <taxon>Magnoliopsida</taxon>
        <taxon>eudicotyledons</taxon>
        <taxon>Gunneridae</taxon>
        <taxon>Pentapetalae</taxon>
        <taxon>asterids</taxon>
        <taxon>lamiids</taxon>
        <taxon>Lamiales</taxon>
        <taxon>Linderniaceae</taxon>
        <taxon>Lindernia</taxon>
    </lineage>
</organism>
<reference evidence="2" key="1">
    <citation type="journal article" date="2014" name="Planta">
        <title>Taxonomically restricted genes of Craterostigma plantagineum are modulated in their expression during dehydration and rehydration.</title>
        <authorList>
            <person name="Giarola V."/>
            <person name="Krey S."/>
            <person name="Frerichs A."/>
            <person name="Bartels D."/>
        </authorList>
    </citation>
    <scope>NUCLEOTIDE SEQUENCE</scope>
</reference>
<proteinExistence type="evidence at transcript level"/>
<accession>A0A097HTR6</accession>
<evidence type="ECO:0000313" key="2">
    <source>
        <dbReference type="EMBL" id="AIT51839.1"/>
    </source>
</evidence>
<evidence type="ECO:0000256" key="1">
    <source>
        <dbReference type="SAM" id="MobiDB-lite"/>
    </source>
</evidence>
<dbReference type="AlphaFoldDB" id="A0A097HTR6"/>
<sequence length="172" mass="18696">MSTSTVRPVACRVAPVNRANGSDPKASRVDMSSRKSAAAALQMKEMEKPLSQENSMSASRRGMMHLTALSLGLASLVSPLVAEASPGKRQKITKKLQELKEKAGLSKPKDKEDKKPTSKDKSEEKKKAKGDDKDKKIQPKNDAPKSLPKTPLQEPLLIPSLPNILNDKTVET</sequence>
<feature type="region of interest" description="Disordered" evidence="1">
    <location>
        <begin position="16"/>
        <end position="58"/>
    </location>
</feature>
<feature type="region of interest" description="Disordered" evidence="1">
    <location>
        <begin position="84"/>
        <end position="172"/>
    </location>
</feature>
<name>A0A097HTR6_9LAMI</name>